<evidence type="ECO:0000313" key="3">
    <source>
        <dbReference type="Proteomes" id="UP000008744"/>
    </source>
</evidence>
<protein>
    <submittedName>
        <fullName evidence="2">GL15434</fullName>
    </submittedName>
</protein>
<dbReference type="AlphaFoldDB" id="B4ISK0"/>
<dbReference type="OrthoDB" id="4405280at2759"/>
<sequence length="99" mass="10812">MPTVRMPPPVAPMSWACSTGWPSSDSFTCPANAISVARQHQGRCDCLNGFMGNPNNRNGSQQQQKHQCRTHAEAQESEAGIKDETTQPVSCRPARESVK</sequence>
<keyword evidence="3" id="KW-1185">Reference proteome</keyword>
<organism evidence="3">
    <name type="scientific">Drosophila persimilis</name>
    <name type="common">Fruit fly</name>
    <dbReference type="NCBI Taxonomy" id="7234"/>
    <lineage>
        <taxon>Eukaryota</taxon>
        <taxon>Metazoa</taxon>
        <taxon>Ecdysozoa</taxon>
        <taxon>Arthropoda</taxon>
        <taxon>Hexapoda</taxon>
        <taxon>Insecta</taxon>
        <taxon>Pterygota</taxon>
        <taxon>Neoptera</taxon>
        <taxon>Endopterygota</taxon>
        <taxon>Diptera</taxon>
        <taxon>Brachycera</taxon>
        <taxon>Muscomorpha</taxon>
        <taxon>Ephydroidea</taxon>
        <taxon>Drosophilidae</taxon>
        <taxon>Drosophila</taxon>
        <taxon>Sophophora</taxon>
    </lineage>
</organism>
<feature type="compositionally biased region" description="Basic and acidic residues" evidence="1">
    <location>
        <begin position="70"/>
        <end position="85"/>
    </location>
</feature>
<dbReference type="Proteomes" id="UP000008744">
    <property type="component" value="Unassembled WGS sequence"/>
</dbReference>
<dbReference type="eggNOG" id="KOG1217">
    <property type="taxonomic scope" value="Eukaryota"/>
</dbReference>
<dbReference type="HOGENOM" id="CLU_2322795_0_0_1"/>
<reference evidence="2 3" key="1">
    <citation type="journal article" date="2007" name="Nature">
        <title>Evolution of genes and genomes on the Drosophila phylogeny.</title>
        <authorList>
            <consortium name="Drosophila 12 Genomes Consortium"/>
            <person name="Clark A.G."/>
            <person name="Eisen M.B."/>
            <person name="Smith D.R."/>
            <person name="Bergman C.M."/>
            <person name="Oliver B."/>
            <person name="Markow T.A."/>
            <person name="Kaufman T.C."/>
            <person name="Kellis M."/>
            <person name="Gelbart W."/>
            <person name="Iyer V.N."/>
            <person name="Pollard D.A."/>
            <person name="Sackton T.B."/>
            <person name="Larracuente A.M."/>
            <person name="Singh N.D."/>
            <person name="Abad J.P."/>
            <person name="Abt D.N."/>
            <person name="Adryan B."/>
            <person name="Aguade M."/>
            <person name="Akashi H."/>
            <person name="Anderson W.W."/>
            <person name="Aquadro C.F."/>
            <person name="Ardell D.H."/>
            <person name="Arguello R."/>
            <person name="Artieri C.G."/>
            <person name="Barbash D.A."/>
            <person name="Barker D."/>
            <person name="Barsanti P."/>
            <person name="Batterham P."/>
            <person name="Batzoglou S."/>
            <person name="Begun D."/>
            <person name="Bhutkar A."/>
            <person name="Blanco E."/>
            <person name="Bosak S.A."/>
            <person name="Bradley R.K."/>
            <person name="Brand A.D."/>
            <person name="Brent M.R."/>
            <person name="Brooks A.N."/>
            <person name="Brown R.H."/>
            <person name="Butlin R.K."/>
            <person name="Caggese C."/>
            <person name="Calvi B.R."/>
            <person name="Bernardo de Carvalho A."/>
            <person name="Caspi A."/>
            <person name="Castrezana S."/>
            <person name="Celniker S.E."/>
            <person name="Chang J.L."/>
            <person name="Chapple C."/>
            <person name="Chatterji S."/>
            <person name="Chinwalla A."/>
            <person name="Civetta A."/>
            <person name="Clifton S.W."/>
            <person name="Comeron J.M."/>
            <person name="Costello J.C."/>
            <person name="Coyne J.A."/>
            <person name="Daub J."/>
            <person name="David R.G."/>
            <person name="Delcher A.L."/>
            <person name="Delehaunty K."/>
            <person name="Do C.B."/>
            <person name="Ebling H."/>
            <person name="Edwards K."/>
            <person name="Eickbush T."/>
            <person name="Evans J.D."/>
            <person name="Filipski A."/>
            <person name="Findeiss S."/>
            <person name="Freyhult E."/>
            <person name="Fulton L."/>
            <person name="Fulton R."/>
            <person name="Garcia A.C."/>
            <person name="Gardiner A."/>
            <person name="Garfield D.A."/>
            <person name="Garvin B.E."/>
            <person name="Gibson G."/>
            <person name="Gilbert D."/>
            <person name="Gnerre S."/>
            <person name="Godfrey J."/>
            <person name="Good R."/>
            <person name="Gotea V."/>
            <person name="Gravely B."/>
            <person name="Greenberg A.J."/>
            <person name="Griffiths-Jones S."/>
            <person name="Gross S."/>
            <person name="Guigo R."/>
            <person name="Gustafson E.A."/>
            <person name="Haerty W."/>
            <person name="Hahn M.W."/>
            <person name="Halligan D.L."/>
            <person name="Halpern A.L."/>
            <person name="Halter G.M."/>
            <person name="Han M.V."/>
            <person name="Heger A."/>
            <person name="Hillier L."/>
            <person name="Hinrichs A.S."/>
            <person name="Holmes I."/>
            <person name="Hoskins R.A."/>
            <person name="Hubisz M.J."/>
            <person name="Hultmark D."/>
            <person name="Huntley M.A."/>
            <person name="Jaffe D.B."/>
            <person name="Jagadeeshan S."/>
            <person name="Jeck W.R."/>
            <person name="Johnson J."/>
            <person name="Jones C.D."/>
            <person name="Jordan W.C."/>
            <person name="Karpen G.H."/>
            <person name="Kataoka E."/>
            <person name="Keightley P.D."/>
            <person name="Kheradpour P."/>
            <person name="Kirkness E.F."/>
            <person name="Koerich L.B."/>
            <person name="Kristiansen K."/>
            <person name="Kudrna D."/>
            <person name="Kulathinal R.J."/>
            <person name="Kumar S."/>
            <person name="Kwok R."/>
            <person name="Lander E."/>
            <person name="Langley C.H."/>
            <person name="Lapoint R."/>
            <person name="Lazzaro B.P."/>
            <person name="Lee S.J."/>
            <person name="Levesque L."/>
            <person name="Li R."/>
            <person name="Lin C.F."/>
            <person name="Lin M.F."/>
            <person name="Lindblad-Toh K."/>
            <person name="Llopart A."/>
            <person name="Long M."/>
            <person name="Low L."/>
            <person name="Lozovsky E."/>
            <person name="Lu J."/>
            <person name="Luo M."/>
            <person name="Machado C.A."/>
            <person name="Makalowski W."/>
            <person name="Marzo M."/>
            <person name="Matsuda M."/>
            <person name="Matzkin L."/>
            <person name="McAllister B."/>
            <person name="McBride C.S."/>
            <person name="McKernan B."/>
            <person name="McKernan K."/>
            <person name="Mendez-Lago M."/>
            <person name="Minx P."/>
            <person name="Mollenhauer M.U."/>
            <person name="Montooth K."/>
            <person name="Mount S.M."/>
            <person name="Mu X."/>
            <person name="Myers E."/>
            <person name="Negre B."/>
            <person name="Newfeld S."/>
            <person name="Nielsen R."/>
            <person name="Noor M.A."/>
            <person name="O'Grady P."/>
            <person name="Pachter L."/>
            <person name="Papaceit M."/>
            <person name="Parisi M.J."/>
            <person name="Parisi M."/>
            <person name="Parts L."/>
            <person name="Pedersen J.S."/>
            <person name="Pesole G."/>
            <person name="Phillippy A.M."/>
            <person name="Ponting C.P."/>
            <person name="Pop M."/>
            <person name="Porcelli D."/>
            <person name="Powell J.R."/>
            <person name="Prohaska S."/>
            <person name="Pruitt K."/>
            <person name="Puig M."/>
            <person name="Quesneville H."/>
            <person name="Ram K.R."/>
            <person name="Rand D."/>
            <person name="Rasmussen M.D."/>
            <person name="Reed L.K."/>
            <person name="Reenan R."/>
            <person name="Reily A."/>
            <person name="Remington K.A."/>
            <person name="Rieger T.T."/>
            <person name="Ritchie M.G."/>
            <person name="Robin C."/>
            <person name="Rogers Y.H."/>
            <person name="Rohde C."/>
            <person name="Rozas J."/>
            <person name="Rubenfield M.J."/>
            <person name="Ruiz A."/>
            <person name="Russo S."/>
            <person name="Salzberg S.L."/>
            <person name="Sanchez-Gracia A."/>
            <person name="Saranga D.J."/>
            <person name="Sato H."/>
            <person name="Schaeffer S.W."/>
            <person name="Schatz M.C."/>
            <person name="Schlenke T."/>
            <person name="Schwartz R."/>
            <person name="Segarra C."/>
            <person name="Singh R.S."/>
            <person name="Sirot L."/>
            <person name="Sirota M."/>
            <person name="Sisneros N.B."/>
            <person name="Smith C.D."/>
            <person name="Smith T.F."/>
            <person name="Spieth J."/>
            <person name="Stage D.E."/>
            <person name="Stark A."/>
            <person name="Stephan W."/>
            <person name="Strausberg R.L."/>
            <person name="Strempel S."/>
            <person name="Sturgill D."/>
            <person name="Sutton G."/>
            <person name="Sutton G.G."/>
            <person name="Tao W."/>
            <person name="Teichmann S."/>
            <person name="Tobari Y.N."/>
            <person name="Tomimura Y."/>
            <person name="Tsolas J.M."/>
            <person name="Valente V.L."/>
            <person name="Venter E."/>
            <person name="Venter J.C."/>
            <person name="Vicario S."/>
            <person name="Vieira F.G."/>
            <person name="Vilella A.J."/>
            <person name="Villasante A."/>
            <person name="Walenz B."/>
            <person name="Wang J."/>
            <person name="Wasserman M."/>
            <person name="Watts T."/>
            <person name="Wilson D."/>
            <person name="Wilson R.K."/>
            <person name="Wing R.A."/>
            <person name="Wolfner M.F."/>
            <person name="Wong A."/>
            <person name="Wong G.K."/>
            <person name="Wu C.I."/>
            <person name="Wu G."/>
            <person name="Yamamoto D."/>
            <person name="Yang H.P."/>
            <person name="Yang S.P."/>
            <person name="Yorke J.A."/>
            <person name="Yoshida K."/>
            <person name="Zdobnov E."/>
            <person name="Zhang P."/>
            <person name="Zhang Y."/>
            <person name="Zimin A.V."/>
            <person name="Baldwin J."/>
            <person name="Abdouelleil A."/>
            <person name="Abdulkadir J."/>
            <person name="Abebe A."/>
            <person name="Abera B."/>
            <person name="Abreu J."/>
            <person name="Acer S.C."/>
            <person name="Aftuck L."/>
            <person name="Alexander A."/>
            <person name="An P."/>
            <person name="Anderson E."/>
            <person name="Anderson S."/>
            <person name="Arachi H."/>
            <person name="Azer M."/>
            <person name="Bachantsang P."/>
            <person name="Barry A."/>
            <person name="Bayul T."/>
            <person name="Berlin A."/>
            <person name="Bessette D."/>
            <person name="Bloom T."/>
            <person name="Blye J."/>
            <person name="Boguslavskiy L."/>
            <person name="Bonnet C."/>
            <person name="Boukhgalter B."/>
            <person name="Bourzgui I."/>
            <person name="Brown A."/>
            <person name="Cahill P."/>
            <person name="Channer S."/>
            <person name="Cheshatsang Y."/>
            <person name="Chuda L."/>
            <person name="Citroen M."/>
            <person name="Collymore A."/>
            <person name="Cooke P."/>
            <person name="Costello M."/>
            <person name="D'Aco K."/>
            <person name="Daza R."/>
            <person name="De Haan G."/>
            <person name="DeGray S."/>
            <person name="DeMaso C."/>
            <person name="Dhargay N."/>
            <person name="Dooley K."/>
            <person name="Dooley E."/>
            <person name="Doricent M."/>
            <person name="Dorje P."/>
            <person name="Dorjee K."/>
            <person name="Dupes A."/>
            <person name="Elong R."/>
            <person name="Falk J."/>
            <person name="Farina A."/>
            <person name="Faro S."/>
            <person name="Ferguson D."/>
            <person name="Fisher S."/>
            <person name="Foley C.D."/>
            <person name="Franke A."/>
            <person name="Friedrich D."/>
            <person name="Gadbois L."/>
            <person name="Gearin G."/>
            <person name="Gearin C.R."/>
            <person name="Giannoukos G."/>
            <person name="Goode T."/>
            <person name="Graham J."/>
            <person name="Grandbois E."/>
            <person name="Grewal S."/>
            <person name="Gyaltsen K."/>
            <person name="Hafez N."/>
            <person name="Hagos B."/>
            <person name="Hall J."/>
            <person name="Henson C."/>
            <person name="Hollinger A."/>
            <person name="Honan T."/>
            <person name="Huard M.D."/>
            <person name="Hughes L."/>
            <person name="Hurhula B."/>
            <person name="Husby M.E."/>
            <person name="Kamat A."/>
            <person name="Kanga B."/>
            <person name="Kashin S."/>
            <person name="Khazanovich D."/>
            <person name="Kisner P."/>
            <person name="Lance K."/>
            <person name="Lara M."/>
            <person name="Lee W."/>
            <person name="Lennon N."/>
            <person name="Letendre F."/>
            <person name="LeVine R."/>
            <person name="Lipovsky A."/>
            <person name="Liu X."/>
            <person name="Liu J."/>
            <person name="Liu S."/>
            <person name="Lokyitsang T."/>
            <person name="Lokyitsang Y."/>
            <person name="Lubonja R."/>
            <person name="Lui A."/>
            <person name="MacDonald P."/>
            <person name="Magnisalis V."/>
            <person name="Maru K."/>
            <person name="Matthews C."/>
            <person name="McCusker W."/>
            <person name="McDonough S."/>
            <person name="Mehta T."/>
            <person name="Meldrim J."/>
            <person name="Meneus L."/>
            <person name="Mihai O."/>
            <person name="Mihalev A."/>
            <person name="Mihova T."/>
            <person name="Mittelman R."/>
            <person name="Mlenga V."/>
            <person name="Montmayeur A."/>
            <person name="Mulrain L."/>
            <person name="Navidi A."/>
            <person name="Naylor J."/>
            <person name="Negash T."/>
            <person name="Nguyen T."/>
            <person name="Nguyen N."/>
            <person name="Nicol R."/>
            <person name="Norbu C."/>
            <person name="Norbu N."/>
            <person name="Novod N."/>
            <person name="O'Neill B."/>
            <person name="Osman S."/>
            <person name="Markiewicz E."/>
            <person name="Oyono O.L."/>
            <person name="Patti C."/>
            <person name="Phunkhang P."/>
            <person name="Pierre F."/>
            <person name="Priest M."/>
            <person name="Raghuraman S."/>
            <person name="Rege F."/>
            <person name="Reyes R."/>
            <person name="Rise C."/>
            <person name="Rogov P."/>
            <person name="Ross K."/>
            <person name="Ryan E."/>
            <person name="Settipalli S."/>
            <person name="Shea T."/>
            <person name="Sherpa N."/>
            <person name="Shi L."/>
            <person name="Shih D."/>
            <person name="Sparrow T."/>
            <person name="Spaulding J."/>
            <person name="Stalker J."/>
            <person name="Stange-Thomann N."/>
            <person name="Stavropoulos S."/>
            <person name="Stone C."/>
            <person name="Strader C."/>
            <person name="Tesfaye S."/>
            <person name="Thomson T."/>
            <person name="Thoulutsang Y."/>
            <person name="Thoulutsang D."/>
            <person name="Topham K."/>
            <person name="Topping I."/>
            <person name="Tsamla T."/>
            <person name="Vassiliev H."/>
            <person name="Vo A."/>
            <person name="Wangchuk T."/>
            <person name="Wangdi T."/>
            <person name="Weiand M."/>
            <person name="Wilkinson J."/>
            <person name="Wilson A."/>
            <person name="Yadav S."/>
            <person name="Young G."/>
            <person name="Yu Q."/>
            <person name="Zembek L."/>
            <person name="Zhong D."/>
            <person name="Zimmer A."/>
            <person name="Zwirko Z."/>
            <person name="Jaffe D.B."/>
            <person name="Alvarez P."/>
            <person name="Brockman W."/>
            <person name="Butler J."/>
            <person name="Chin C."/>
            <person name="Gnerre S."/>
            <person name="Grabherr M."/>
            <person name="Kleber M."/>
            <person name="Mauceli E."/>
            <person name="MacCallum I."/>
        </authorList>
    </citation>
    <scope>NUCLEOTIDE SEQUENCE [LARGE SCALE GENOMIC DNA]</scope>
    <source>
        <strain evidence="3">MSH-3 / Tucson 14011-0111.49</strain>
    </source>
</reference>
<dbReference type="STRING" id="7234.B4ISK0"/>
<feature type="region of interest" description="Disordered" evidence="1">
    <location>
        <begin position="51"/>
        <end position="99"/>
    </location>
</feature>
<proteinExistence type="predicted"/>
<evidence type="ECO:0000256" key="1">
    <source>
        <dbReference type="SAM" id="MobiDB-lite"/>
    </source>
</evidence>
<accession>B4ISK0</accession>
<evidence type="ECO:0000313" key="2">
    <source>
        <dbReference type="EMBL" id="EDW26096.1"/>
    </source>
</evidence>
<dbReference type="EMBL" id="CH700666">
    <property type="protein sequence ID" value="EDW26096.1"/>
    <property type="molecule type" value="Genomic_DNA"/>
</dbReference>
<feature type="compositionally biased region" description="Polar residues" evidence="1">
    <location>
        <begin position="53"/>
        <end position="65"/>
    </location>
</feature>
<gene>
    <name evidence="2" type="primary">Dper\GL15434</name>
    <name evidence="2" type="ORF">Dper_GL15434</name>
</gene>
<name>B4ISK0_DROPE</name>